<reference evidence="6" key="1">
    <citation type="submission" date="2017-02" db="EMBL/GenBank/DDBJ databases">
        <title>Delving into the versatile metabolic prowess of the omnipresent phylum Bacteroidetes.</title>
        <authorList>
            <person name="Nobu M.K."/>
            <person name="Mei R."/>
            <person name="Narihiro T."/>
            <person name="Kuroda K."/>
            <person name="Liu W.-T."/>
        </authorList>
    </citation>
    <scope>NUCLEOTIDE SEQUENCE</scope>
    <source>
        <strain evidence="6">ADurb.Bin131</strain>
    </source>
</reference>
<dbReference type="PANTHER" id="PTHR11758">
    <property type="entry name" value="40S RIBOSOMAL PROTEIN S15A"/>
    <property type="match status" value="1"/>
</dbReference>
<dbReference type="HAMAP" id="MF_01302_B">
    <property type="entry name" value="Ribosomal_uS8_B"/>
    <property type="match status" value="1"/>
</dbReference>
<dbReference type="EMBL" id="MWDQ01000150">
    <property type="protein sequence ID" value="OQB71780.1"/>
    <property type="molecule type" value="Genomic_DNA"/>
</dbReference>
<dbReference type="GO" id="GO:1990904">
    <property type="term" value="C:ribonucleoprotein complex"/>
    <property type="evidence" value="ECO:0007669"/>
    <property type="project" value="UniProtKB-KW"/>
</dbReference>
<dbReference type="AlphaFoldDB" id="A0A1V6C4K5"/>
<keyword evidence="5" id="KW-0699">rRNA-binding</keyword>
<protein>
    <recommendedName>
        <fullName evidence="4 5">Small ribosomal subunit protein uS8</fullName>
    </recommendedName>
</protein>
<name>A0A1V6C4K5_UNCT6</name>
<gene>
    <name evidence="5 6" type="primary">rpsH</name>
    <name evidence="6" type="ORF">BWX89_01701</name>
</gene>
<evidence type="ECO:0000313" key="6">
    <source>
        <dbReference type="EMBL" id="OQB71780.1"/>
    </source>
</evidence>
<dbReference type="GO" id="GO:0005840">
    <property type="term" value="C:ribosome"/>
    <property type="evidence" value="ECO:0007669"/>
    <property type="project" value="UniProtKB-KW"/>
</dbReference>
<keyword evidence="2 5" id="KW-0689">Ribosomal protein</keyword>
<dbReference type="InterPro" id="IPR035987">
    <property type="entry name" value="Ribosomal_uS8_sf"/>
</dbReference>
<dbReference type="Gene3D" id="3.30.1490.10">
    <property type="match status" value="1"/>
</dbReference>
<comment type="function">
    <text evidence="5">One of the primary rRNA binding proteins, it binds directly to 16S rRNA central domain where it helps coordinate assembly of the platform of the 30S subunit.</text>
</comment>
<evidence type="ECO:0000256" key="4">
    <source>
        <dbReference type="ARBA" id="ARBA00035258"/>
    </source>
</evidence>
<keyword evidence="3 5" id="KW-0687">Ribonucleoprotein</keyword>
<accession>A0A1V6C4K5</accession>
<evidence type="ECO:0000256" key="5">
    <source>
        <dbReference type="HAMAP-Rule" id="MF_01302"/>
    </source>
</evidence>
<evidence type="ECO:0000256" key="2">
    <source>
        <dbReference type="ARBA" id="ARBA00022980"/>
    </source>
</evidence>
<evidence type="ECO:0000256" key="3">
    <source>
        <dbReference type="ARBA" id="ARBA00023274"/>
    </source>
</evidence>
<dbReference type="Pfam" id="PF00410">
    <property type="entry name" value="Ribosomal_S8"/>
    <property type="match status" value="1"/>
</dbReference>
<dbReference type="SUPFAM" id="SSF56047">
    <property type="entry name" value="Ribosomal protein S8"/>
    <property type="match status" value="1"/>
</dbReference>
<dbReference type="GO" id="GO:0019843">
    <property type="term" value="F:rRNA binding"/>
    <property type="evidence" value="ECO:0007669"/>
    <property type="project" value="UniProtKB-UniRule"/>
</dbReference>
<dbReference type="NCBIfam" id="NF001109">
    <property type="entry name" value="PRK00136.1"/>
    <property type="match status" value="1"/>
</dbReference>
<dbReference type="InterPro" id="IPR000630">
    <property type="entry name" value="Ribosomal_uS8"/>
</dbReference>
<comment type="caution">
    <text evidence="6">The sequence shown here is derived from an EMBL/GenBank/DDBJ whole genome shotgun (WGS) entry which is preliminary data.</text>
</comment>
<dbReference type="Proteomes" id="UP000485562">
    <property type="component" value="Unassembled WGS sequence"/>
</dbReference>
<organism evidence="6">
    <name type="scientific">candidate division TA06 bacterium ADurb.Bin131</name>
    <dbReference type="NCBI Taxonomy" id="1852827"/>
    <lineage>
        <taxon>Bacteria</taxon>
        <taxon>Bacteria division TA06</taxon>
    </lineage>
</organism>
<dbReference type="FunFam" id="3.30.1490.10:FF:000001">
    <property type="entry name" value="30S ribosomal protein S8"/>
    <property type="match status" value="1"/>
</dbReference>
<comment type="subunit">
    <text evidence="5">Part of the 30S ribosomal subunit. Contacts proteins S5 and S12.</text>
</comment>
<comment type="similarity">
    <text evidence="1 5">Belongs to the universal ribosomal protein uS8 family.</text>
</comment>
<evidence type="ECO:0000256" key="1">
    <source>
        <dbReference type="ARBA" id="ARBA00006471"/>
    </source>
</evidence>
<dbReference type="GO" id="GO:0005737">
    <property type="term" value="C:cytoplasm"/>
    <property type="evidence" value="ECO:0007669"/>
    <property type="project" value="UniProtKB-ARBA"/>
</dbReference>
<dbReference type="GO" id="GO:0003735">
    <property type="term" value="F:structural constituent of ribosome"/>
    <property type="evidence" value="ECO:0007669"/>
    <property type="project" value="InterPro"/>
</dbReference>
<dbReference type="GO" id="GO:0006412">
    <property type="term" value="P:translation"/>
    <property type="evidence" value="ECO:0007669"/>
    <property type="project" value="UniProtKB-UniRule"/>
</dbReference>
<proteinExistence type="inferred from homology"/>
<sequence>MVMSDPVADMIIRLKNANIVLKPYCDMPWSKIREGILAVLKEENYIKDWEIIENNGNKVLRIHLLYLNKKPAILKVRKISKPGQRIYMSVEKISRRRQDSGIAVLSTSKGILSSRKASELNVGGELLFYIW</sequence>
<dbReference type="Gene3D" id="3.30.1370.30">
    <property type="match status" value="1"/>
</dbReference>
<keyword evidence="5" id="KW-0694">RNA-binding</keyword>